<keyword evidence="1" id="KW-0560">Oxidoreductase</keyword>
<feature type="domain" description="Proline dehydrogenase" evidence="2">
    <location>
        <begin position="68"/>
        <end position="292"/>
    </location>
</feature>
<organism evidence="3 4">
    <name type="scientific">Streptomyces rubiginosohelvolus</name>
    <dbReference type="NCBI Taxonomy" id="67362"/>
    <lineage>
        <taxon>Bacteria</taxon>
        <taxon>Bacillati</taxon>
        <taxon>Actinomycetota</taxon>
        <taxon>Actinomycetes</taxon>
        <taxon>Kitasatosporales</taxon>
        <taxon>Streptomycetaceae</taxon>
        <taxon>Streptomyces</taxon>
    </lineage>
</organism>
<keyword evidence="4" id="KW-1185">Reference proteome</keyword>
<gene>
    <name evidence="3" type="ORF">GCM10010328_46850</name>
</gene>
<accession>A0ABQ3C4A3</accession>
<evidence type="ECO:0000313" key="3">
    <source>
        <dbReference type="EMBL" id="GGZ66462.1"/>
    </source>
</evidence>
<dbReference type="Proteomes" id="UP000624183">
    <property type="component" value="Unassembled WGS sequence"/>
</dbReference>
<sequence>MNTALPERTPVSQRALHEAAGRGLRLLAADPRCRSAFTAPGSLLQDLLSPAAHRYVLAADRDAFLDHLGVLRAKSYRIAVEFVGEEAADPAEVERVVGEYLAVLAHEPVPEQLGFDLSNVGLALSRELCAANTARITSAAAARGSEVVLSMERAPAVDDVLGTYRELAADHANLGVTLQAYLHRTEGDLDAVPVAGRRIRLVKGAFVAPPEVALGRGPALDARYLRLAAALVDRGARLSLATQDPAILEAAARSGLLDRVEEIEMLHGVRPELLRSYRESGHACRIYATYGENWWLHLLHRLAEHPPMVLTALADIAERGQAEGRTVGAGY</sequence>
<proteinExistence type="predicted"/>
<protein>
    <submittedName>
        <fullName evidence="3">Proline dehydrogenase</fullName>
    </submittedName>
</protein>
<evidence type="ECO:0000259" key="2">
    <source>
        <dbReference type="Pfam" id="PF01619"/>
    </source>
</evidence>
<dbReference type="Pfam" id="PF01619">
    <property type="entry name" value="Pro_dh"/>
    <property type="match status" value="1"/>
</dbReference>
<comment type="caution">
    <text evidence="3">The sequence shown here is derived from an EMBL/GenBank/DDBJ whole genome shotgun (WGS) entry which is preliminary data.</text>
</comment>
<reference evidence="4" key="1">
    <citation type="journal article" date="2019" name="Int. J. Syst. Evol. Microbiol.">
        <title>The Global Catalogue of Microorganisms (GCM) 10K type strain sequencing project: providing services to taxonomists for standard genome sequencing and annotation.</title>
        <authorList>
            <consortium name="The Broad Institute Genomics Platform"/>
            <consortium name="The Broad Institute Genome Sequencing Center for Infectious Disease"/>
            <person name="Wu L."/>
            <person name="Ma J."/>
        </authorList>
    </citation>
    <scope>NUCLEOTIDE SEQUENCE [LARGE SCALE GENOMIC DNA]</scope>
    <source>
        <strain evidence="4">JCM 4602</strain>
    </source>
</reference>
<name>A0ABQ3C4A3_9ACTN</name>
<dbReference type="EMBL" id="BMUW01000009">
    <property type="protein sequence ID" value="GGZ66462.1"/>
    <property type="molecule type" value="Genomic_DNA"/>
</dbReference>
<dbReference type="InterPro" id="IPR029041">
    <property type="entry name" value="FAD-linked_oxidoreductase-like"/>
</dbReference>
<dbReference type="InterPro" id="IPR002872">
    <property type="entry name" value="Proline_DH_dom"/>
</dbReference>
<dbReference type="Gene3D" id="3.20.20.220">
    <property type="match status" value="1"/>
</dbReference>
<evidence type="ECO:0000313" key="4">
    <source>
        <dbReference type="Proteomes" id="UP000624183"/>
    </source>
</evidence>
<evidence type="ECO:0000256" key="1">
    <source>
        <dbReference type="ARBA" id="ARBA00023002"/>
    </source>
</evidence>
<dbReference type="SUPFAM" id="SSF51730">
    <property type="entry name" value="FAD-linked oxidoreductase"/>
    <property type="match status" value="1"/>
</dbReference>